<dbReference type="AlphaFoldDB" id="A0AAQ3L269"/>
<dbReference type="PROSITE" id="PS51462">
    <property type="entry name" value="NUDIX"/>
    <property type="match status" value="1"/>
</dbReference>
<dbReference type="PRINTS" id="PR01356">
    <property type="entry name" value="GFGPROTEIN"/>
</dbReference>
<gene>
    <name evidence="6" type="ORF">Cni_G27986</name>
</gene>
<organism evidence="6 7">
    <name type="scientific">Canna indica</name>
    <name type="common">Indian-shot</name>
    <dbReference type="NCBI Taxonomy" id="4628"/>
    <lineage>
        <taxon>Eukaryota</taxon>
        <taxon>Viridiplantae</taxon>
        <taxon>Streptophyta</taxon>
        <taxon>Embryophyta</taxon>
        <taxon>Tracheophyta</taxon>
        <taxon>Spermatophyta</taxon>
        <taxon>Magnoliopsida</taxon>
        <taxon>Liliopsida</taxon>
        <taxon>Zingiberales</taxon>
        <taxon>Cannaceae</taxon>
        <taxon>Canna</taxon>
    </lineage>
</organism>
<protein>
    <submittedName>
        <fullName evidence="6">Nudix hydrolase 2 isoform X1</fullName>
    </submittedName>
</protein>
<dbReference type="InterPro" id="IPR003293">
    <property type="entry name" value="Nudix_hydrolase6-like"/>
</dbReference>
<evidence type="ECO:0000256" key="4">
    <source>
        <dbReference type="SAM" id="Phobius"/>
    </source>
</evidence>
<sequence>MNLPQTIIVQQNGIMLILVSYFFSCYTNNVFVYSIRIIISIIKIDCFIIFFDLSGSWRAVYRFSNKSMSIIDNLPSILAQESMGDVMQVALLPAVNDEHGGLIVELEDPMDSTVFHTSLQASITNWRTQGIKGVWIKLPLKLANLVEAAVEEGFWYHHAEPNYLMLVRWLPDTMHTIPVNASHRVGVGAFVMNDKREVLVVQEKSGMHRGSGLWKFPTGVVDQAEDIHAGAIREVKEETGVDTEFIEVLAFRQSHMAFFEKSDLFFVCMLRPLTHDIHPQETEIEAAQWMPIEEYAAQPLVQKHDLLKYTLDVCLAKMDKDYSGFAPVCTGPLFSKRLGCLYLNKRDLNRASTSGTHDLI</sequence>
<keyword evidence="7" id="KW-1185">Reference proteome</keyword>
<comment type="similarity">
    <text evidence="1">Belongs to the Nudix hydrolase family.</text>
</comment>
<evidence type="ECO:0000256" key="2">
    <source>
        <dbReference type="ARBA" id="ARBA00022723"/>
    </source>
</evidence>
<dbReference type="Gene3D" id="3.90.79.10">
    <property type="entry name" value="Nucleoside Triphosphate Pyrophosphohydrolase"/>
    <property type="match status" value="1"/>
</dbReference>
<accession>A0AAQ3L269</accession>
<dbReference type="GO" id="GO:0046872">
    <property type="term" value="F:metal ion binding"/>
    <property type="evidence" value="ECO:0007669"/>
    <property type="project" value="UniProtKB-KW"/>
</dbReference>
<dbReference type="Pfam" id="PF00293">
    <property type="entry name" value="NUDIX"/>
    <property type="match status" value="1"/>
</dbReference>
<keyword evidence="4" id="KW-0472">Membrane</keyword>
<dbReference type="InterPro" id="IPR015797">
    <property type="entry name" value="NUDIX_hydrolase-like_dom_sf"/>
</dbReference>
<dbReference type="EMBL" id="CP136898">
    <property type="protein sequence ID" value="WOL19189.1"/>
    <property type="molecule type" value="Genomic_DNA"/>
</dbReference>
<dbReference type="SUPFAM" id="SSF55811">
    <property type="entry name" value="Nudix"/>
    <property type="match status" value="1"/>
</dbReference>
<dbReference type="InterPro" id="IPR040618">
    <property type="entry name" value="Pre-Nudix"/>
</dbReference>
<feature type="domain" description="Nudix hydrolase" evidence="5">
    <location>
        <begin position="182"/>
        <end position="314"/>
    </location>
</feature>
<evidence type="ECO:0000256" key="3">
    <source>
        <dbReference type="ARBA" id="ARBA00022801"/>
    </source>
</evidence>
<reference evidence="6 7" key="1">
    <citation type="submission" date="2023-10" db="EMBL/GenBank/DDBJ databases">
        <title>Chromosome-scale genome assembly provides insights into flower coloration mechanisms of Canna indica.</title>
        <authorList>
            <person name="Li C."/>
        </authorList>
    </citation>
    <scope>NUCLEOTIDE SEQUENCE [LARGE SCALE GENOMIC DNA]</scope>
    <source>
        <tissue evidence="6">Flower</tissue>
    </source>
</reference>
<dbReference type="PROSITE" id="PS00893">
    <property type="entry name" value="NUDIX_BOX"/>
    <property type="match status" value="1"/>
</dbReference>
<dbReference type="FunFam" id="3.40.630.30:FF:000016">
    <property type="entry name" value="nudix hydrolase 2"/>
    <property type="match status" value="1"/>
</dbReference>
<dbReference type="GO" id="GO:0035529">
    <property type="term" value="F:NADH pyrophosphatase activity"/>
    <property type="evidence" value="ECO:0007669"/>
    <property type="project" value="TreeGrafter"/>
</dbReference>
<evidence type="ECO:0000259" key="5">
    <source>
        <dbReference type="PROSITE" id="PS51462"/>
    </source>
</evidence>
<dbReference type="CDD" id="cd04670">
    <property type="entry name" value="NUDIX_ASFGF2_Nudt6"/>
    <property type="match status" value="1"/>
</dbReference>
<evidence type="ECO:0000313" key="6">
    <source>
        <dbReference type="EMBL" id="WOL19189.1"/>
    </source>
</evidence>
<evidence type="ECO:0000256" key="1">
    <source>
        <dbReference type="ARBA" id="ARBA00005582"/>
    </source>
</evidence>
<evidence type="ECO:0000313" key="7">
    <source>
        <dbReference type="Proteomes" id="UP001327560"/>
    </source>
</evidence>
<dbReference type="GO" id="GO:0051287">
    <property type="term" value="F:NAD binding"/>
    <property type="evidence" value="ECO:0007669"/>
    <property type="project" value="TreeGrafter"/>
</dbReference>
<keyword evidence="3 6" id="KW-0378">Hydrolase</keyword>
<dbReference type="GO" id="GO:0047631">
    <property type="term" value="F:ADP-ribose diphosphatase activity"/>
    <property type="evidence" value="ECO:0007669"/>
    <property type="project" value="TreeGrafter"/>
</dbReference>
<dbReference type="PANTHER" id="PTHR13994">
    <property type="entry name" value="NUDIX HYDROLASE RELATED"/>
    <property type="match status" value="1"/>
</dbReference>
<dbReference type="PANTHER" id="PTHR13994:SF29">
    <property type="entry name" value="NUDIX HYDROLASE 2"/>
    <property type="match status" value="1"/>
</dbReference>
<dbReference type="InterPro" id="IPR020084">
    <property type="entry name" value="NUDIX_hydrolase_CS"/>
</dbReference>
<keyword evidence="4" id="KW-1133">Transmembrane helix</keyword>
<keyword evidence="4" id="KW-0812">Transmembrane</keyword>
<dbReference type="InterPro" id="IPR000086">
    <property type="entry name" value="NUDIX_hydrolase_dom"/>
</dbReference>
<dbReference type="Gene3D" id="3.40.630.30">
    <property type="match status" value="1"/>
</dbReference>
<name>A0AAQ3L269_9LILI</name>
<keyword evidence="2" id="KW-0479">Metal-binding</keyword>
<feature type="transmembrane region" description="Helical" evidence="4">
    <location>
        <begin position="7"/>
        <end position="24"/>
    </location>
</feature>
<dbReference type="Proteomes" id="UP001327560">
    <property type="component" value="Chromosome 9"/>
</dbReference>
<dbReference type="FunFam" id="3.90.79.10:FF:000015">
    <property type="entry name" value="Nudix hydrolase 8"/>
    <property type="match status" value="1"/>
</dbReference>
<proteinExistence type="inferred from homology"/>
<dbReference type="Pfam" id="PF18290">
    <property type="entry name" value="Nudix_hydro"/>
    <property type="match status" value="1"/>
</dbReference>